<dbReference type="GO" id="GO:0005730">
    <property type="term" value="C:nucleolus"/>
    <property type="evidence" value="ECO:0007669"/>
    <property type="project" value="UniProtKB-SubCell"/>
</dbReference>
<dbReference type="InterPro" id="IPR014810">
    <property type="entry name" value="Fcf2_C"/>
</dbReference>
<evidence type="ECO:0000313" key="5">
    <source>
        <dbReference type="EMBL" id="KAJ6797138.1"/>
    </source>
</evidence>
<dbReference type="EMBL" id="JANAVB010041017">
    <property type="protein sequence ID" value="KAJ6797138.1"/>
    <property type="molecule type" value="Genomic_DNA"/>
</dbReference>
<name>A0AAX6DZ68_IRIPA</name>
<comment type="subcellular location">
    <subcellularLocation>
        <location evidence="1">Nucleus</location>
        <location evidence="1">Nucleolus</location>
    </subcellularLocation>
</comment>
<dbReference type="Pfam" id="PF08698">
    <property type="entry name" value="Fcf2"/>
    <property type="match status" value="1"/>
</dbReference>
<evidence type="ECO:0000313" key="7">
    <source>
        <dbReference type="Proteomes" id="UP001140949"/>
    </source>
</evidence>
<evidence type="ECO:0000256" key="3">
    <source>
        <dbReference type="SAM" id="MobiDB-lite"/>
    </source>
</evidence>
<evidence type="ECO:0000313" key="6">
    <source>
        <dbReference type="EMBL" id="KAJ6799318.1"/>
    </source>
</evidence>
<sequence>MENRSAIGLSWAPKVTFLSSVPKKSSSGAFGTQQVSLLKPENQLVDGLFVPPRDPKKLNKLLKKNVKDTSGPSWFEMPAPTITPELKKDLQILKMRNVIDPKRHFKKGQKSKELPKYFQANGHCD</sequence>
<dbReference type="EMBL" id="JANAVB010039818">
    <property type="protein sequence ID" value="KAJ6799318.1"/>
    <property type="molecule type" value="Genomic_DNA"/>
</dbReference>
<reference evidence="5" key="2">
    <citation type="submission" date="2023-04" db="EMBL/GenBank/DDBJ databases">
        <authorList>
            <person name="Bruccoleri R.E."/>
            <person name="Oakeley E.J."/>
            <person name="Faust A.-M."/>
            <person name="Dessus-Babus S."/>
            <person name="Altorfer M."/>
            <person name="Burckhardt D."/>
            <person name="Oertli M."/>
            <person name="Naumann U."/>
            <person name="Petersen F."/>
            <person name="Wong J."/>
        </authorList>
    </citation>
    <scope>NUCLEOTIDE SEQUENCE</scope>
    <source>
        <strain evidence="5">GSM-AAB239-AS_SAM_17_03QT</strain>
        <tissue evidence="5">Leaf</tissue>
    </source>
</reference>
<dbReference type="Proteomes" id="UP001140949">
    <property type="component" value="Unassembled WGS sequence"/>
</dbReference>
<evidence type="ECO:0000256" key="1">
    <source>
        <dbReference type="ARBA" id="ARBA00004604"/>
    </source>
</evidence>
<dbReference type="GO" id="GO:0006396">
    <property type="term" value="P:RNA processing"/>
    <property type="evidence" value="ECO:0007669"/>
    <property type="project" value="TreeGrafter"/>
</dbReference>
<reference evidence="5" key="1">
    <citation type="journal article" date="2023" name="GigaByte">
        <title>Genome assembly of the bearded iris, Iris pallida Lam.</title>
        <authorList>
            <person name="Bruccoleri R.E."/>
            <person name="Oakeley E.J."/>
            <person name="Faust A.M.E."/>
            <person name="Altorfer M."/>
            <person name="Dessus-Babus S."/>
            <person name="Burckhardt D."/>
            <person name="Oertli M."/>
            <person name="Naumann U."/>
            <person name="Petersen F."/>
            <person name="Wong J."/>
        </authorList>
    </citation>
    <scope>NUCLEOTIDE SEQUENCE</scope>
    <source>
        <strain evidence="5">GSM-AAB239-AS_SAM_17_03QT</strain>
    </source>
</reference>
<dbReference type="PANTHER" id="PTHR21686">
    <property type="entry name" value="DEOXYNUCLEOTIDYLTRANSFERASE TERMINAL-INTERACTING PROTEIN 2"/>
    <property type="match status" value="1"/>
</dbReference>
<feature type="domain" description="Fcf2 pre-rRNA processing C-terminal" evidence="4">
    <location>
        <begin position="67"/>
        <end position="119"/>
    </location>
</feature>
<gene>
    <name evidence="5" type="ORF">M6B38_110240</name>
    <name evidence="6" type="ORF">M6B38_207470</name>
</gene>
<dbReference type="AlphaFoldDB" id="A0AAX6DZ68"/>
<protein>
    <submittedName>
        <fullName evidence="5">rRNA-processing protein fcf2-like</fullName>
    </submittedName>
</protein>
<accession>A0AAX6DZ68</accession>
<keyword evidence="7" id="KW-1185">Reference proteome</keyword>
<dbReference type="GO" id="GO:0003723">
    <property type="term" value="F:RNA binding"/>
    <property type="evidence" value="ECO:0007669"/>
    <property type="project" value="TreeGrafter"/>
</dbReference>
<keyword evidence="2" id="KW-0539">Nucleus</keyword>
<evidence type="ECO:0000256" key="2">
    <source>
        <dbReference type="ARBA" id="ARBA00023242"/>
    </source>
</evidence>
<dbReference type="InterPro" id="IPR039883">
    <property type="entry name" value="Fcf2/DNTTIP2"/>
</dbReference>
<organism evidence="5 7">
    <name type="scientific">Iris pallida</name>
    <name type="common">Sweet iris</name>
    <dbReference type="NCBI Taxonomy" id="29817"/>
    <lineage>
        <taxon>Eukaryota</taxon>
        <taxon>Viridiplantae</taxon>
        <taxon>Streptophyta</taxon>
        <taxon>Embryophyta</taxon>
        <taxon>Tracheophyta</taxon>
        <taxon>Spermatophyta</taxon>
        <taxon>Magnoliopsida</taxon>
        <taxon>Liliopsida</taxon>
        <taxon>Asparagales</taxon>
        <taxon>Iridaceae</taxon>
        <taxon>Iridoideae</taxon>
        <taxon>Irideae</taxon>
        <taxon>Iris</taxon>
    </lineage>
</organism>
<comment type="caution">
    <text evidence="5">The sequence shown here is derived from an EMBL/GenBank/DDBJ whole genome shotgun (WGS) entry which is preliminary data.</text>
</comment>
<evidence type="ECO:0000259" key="4">
    <source>
        <dbReference type="Pfam" id="PF08698"/>
    </source>
</evidence>
<proteinExistence type="predicted"/>
<dbReference type="PANTHER" id="PTHR21686:SF12">
    <property type="entry name" value="DEOXYNUCLEOTIDYLTRANSFERASE TERMINAL-INTERACTING PROTEIN 2"/>
    <property type="match status" value="1"/>
</dbReference>
<feature type="region of interest" description="Disordered" evidence="3">
    <location>
        <begin position="105"/>
        <end position="125"/>
    </location>
</feature>